<comment type="caution">
    <text evidence="9">The sequence shown here is derived from an EMBL/GenBank/DDBJ whole genome shotgun (WGS) entry which is preliminary data.</text>
</comment>
<proteinExistence type="predicted"/>
<keyword evidence="2" id="KW-0813">Transport</keyword>
<feature type="transmembrane region" description="Helical" evidence="7">
    <location>
        <begin position="83"/>
        <end position="105"/>
    </location>
</feature>
<feature type="transmembrane region" description="Helical" evidence="7">
    <location>
        <begin position="491"/>
        <end position="509"/>
    </location>
</feature>
<dbReference type="PROSITE" id="PS50850">
    <property type="entry name" value="MFS"/>
    <property type="match status" value="1"/>
</dbReference>
<evidence type="ECO:0000256" key="5">
    <source>
        <dbReference type="ARBA" id="ARBA00022989"/>
    </source>
</evidence>
<evidence type="ECO:0000313" key="9">
    <source>
        <dbReference type="EMBL" id="OIQ98090.1"/>
    </source>
</evidence>
<dbReference type="GO" id="GO:0005886">
    <property type="term" value="C:plasma membrane"/>
    <property type="evidence" value="ECO:0007669"/>
    <property type="project" value="UniProtKB-SubCell"/>
</dbReference>
<dbReference type="InterPro" id="IPR036259">
    <property type="entry name" value="MFS_trans_sf"/>
</dbReference>
<dbReference type="PANTHER" id="PTHR23501">
    <property type="entry name" value="MAJOR FACILITATOR SUPERFAMILY"/>
    <property type="match status" value="1"/>
</dbReference>
<keyword evidence="3" id="KW-1003">Cell membrane</keyword>
<feature type="transmembrane region" description="Helical" evidence="7">
    <location>
        <begin position="16"/>
        <end position="40"/>
    </location>
</feature>
<dbReference type="AlphaFoldDB" id="A0A1J5RR47"/>
<dbReference type="InterPro" id="IPR004638">
    <property type="entry name" value="EmrB-like"/>
</dbReference>
<dbReference type="Pfam" id="PF07690">
    <property type="entry name" value="MFS_1"/>
    <property type="match status" value="1"/>
</dbReference>
<dbReference type="InterPro" id="IPR011701">
    <property type="entry name" value="MFS"/>
</dbReference>
<feature type="transmembrane region" description="Helical" evidence="7">
    <location>
        <begin position="273"/>
        <end position="293"/>
    </location>
</feature>
<dbReference type="NCBIfam" id="TIGR00711">
    <property type="entry name" value="efflux_EmrB"/>
    <property type="match status" value="1"/>
</dbReference>
<organism evidence="9">
    <name type="scientific">mine drainage metagenome</name>
    <dbReference type="NCBI Taxonomy" id="410659"/>
    <lineage>
        <taxon>unclassified sequences</taxon>
        <taxon>metagenomes</taxon>
        <taxon>ecological metagenomes</taxon>
    </lineage>
</organism>
<feature type="domain" description="Major facilitator superfamily (MFS) profile" evidence="8">
    <location>
        <begin position="18"/>
        <end position="519"/>
    </location>
</feature>
<dbReference type="CDD" id="cd17502">
    <property type="entry name" value="MFS_Azr1_MDR_like"/>
    <property type="match status" value="1"/>
</dbReference>
<comment type="subcellular location">
    <subcellularLocation>
        <location evidence="1">Cell membrane</location>
        <topology evidence="1">Multi-pass membrane protein</topology>
    </subcellularLocation>
</comment>
<evidence type="ECO:0000256" key="2">
    <source>
        <dbReference type="ARBA" id="ARBA00022448"/>
    </source>
</evidence>
<feature type="transmembrane region" description="Helical" evidence="7">
    <location>
        <begin position="338"/>
        <end position="359"/>
    </location>
</feature>
<feature type="transmembrane region" description="Helical" evidence="7">
    <location>
        <begin position="409"/>
        <end position="428"/>
    </location>
</feature>
<evidence type="ECO:0000256" key="4">
    <source>
        <dbReference type="ARBA" id="ARBA00022692"/>
    </source>
</evidence>
<sequence>MADCDIVSPRNFRQSLLAMLGLCFVLVMVALDQTVIGTALPTIVAELNGFDLYAWVGTSYLLTSVITIPIFGKLGDEHGRKPFVVVAIIIFTLASMLCGLAQSMLQLVLARALQGIGGGMLVSTSFACVPDLFPDSHERLRWQVLFSGAFGLANAVGPSLGGYLAEYWGWRWVFFVNLPVGIASLGFVWHYLPKIRHSKHPPSRLDWFGSMLVALTLGCLQLLVEWLQQHKSALILITLASVAAVSGATLIWWERRCENPVLPLGMFTHRSLVPLFALSLMLGFSMFAVMYYAPLMFQGGFGLSPNQAGLLITPLALFITVGSIMNGRIVTRLHSPNVILYVGLGLFFIADLALTQTTLVTPHSMIAITMMLGGMGLGLLLPNLTLFAQVSALPTQLGVATAMIQLMRMVGGMLGIALIGTLIPHLYVSGVNDLLEANHITQWASWLDDPKILVNHALAEKFIGVAPQTGHDALMFLDRARNTLVDAIHDSQWTVAAFMILAFWLVRRIPVIDLHSRAKGRESR</sequence>
<name>A0A1J5RR47_9ZZZZ</name>
<dbReference type="GO" id="GO:0022857">
    <property type="term" value="F:transmembrane transporter activity"/>
    <property type="evidence" value="ECO:0007669"/>
    <property type="project" value="InterPro"/>
</dbReference>
<dbReference type="EMBL" id="MLJW01000123">
    <property type="protein sequence ID" value="OIQ98090.1"/>
    <property type="molecule type" value="Genomic_DNA"/>
</dbReference>
<evidence type="ECO:0000256" key="1">
    <source>
        <dbReference type="ARBA" id="ARBA00004651"/>
    </source>
</evidence>
<feature type="transmembrane region" description="Helical" evidence="7">
    <location>
        <begin position="233"/>
        <end position="253"/>
    </location>
</feature>
<feature type="transmembrane region" description="Helical" evidence="7">
    <location>
        <begin position="204"/>
        <end position="227"/>
    </location>
</feature>
<gene>
    <name evidence="9" type="primary">bmr3_2</name>
    <name evidence="9" type="ORF">GALL_198540</name>
</gene>
<dbReference type="Gene3D" id="1.20.1720.10">
    <property type="entry name" value="Multidrug resistance protein D"/>
    <property type="match status" value="1"/>
</dbReference>
<dbReference type="PANTHER" id="PTHR23501:SF197">
    <property type="entry name" value="COMD"/>
    <property type="match status" value="1"/>
</dbReference>
<evidence type="ECO:0000259" key="8">
    <source>
        <dbReference type="PROSITE" id="PS50850"/>
    </source>
</evidence>
<dbReference type="InterPro" id="IPR020846">
    <property type="entry name" value="MFS_dom"/>
</dbReference>
<accession>A0A1J5RR47</accession>
<dbReference type="SUPFAM" id="SSF103473">
    <property type="entry name" value="MFS general substrate transporter"/>
    <property type="match status" value="1"/>
</dbReference>
<feature type="transmembrane region" description="Helical" evidence="7">
    <location>
        <begin position="145"/>
        <end position="164"/>
    </location>
</feature>
<feature type="transmembrane region" description="Helical" evidence="7">
    <location>
        <begin position="111"/>
        <end position="133"/>
    </location>
</feature>
<dbReference type="FunFam" id="1.20.1720.10:FF:000004">
    <property type="entry name" value="EmrB/QacA family drug resistance transporter"/>
    <property type="match status" value="1"/>
</dbReference>
<keyword evidence="6 7" id="KW-0472">Membrane</keyword>
<feature type="transmembrane region" description="Helical" evidence="7">
    <location>
        <begin position="365"/>
        <end position="388"/>
    </location>
</feature>
<keyword evidence="5 7" id="KW-1133">Transmembrane helix</keyword>
<feature type="transmembrane region" description="Helical" evidence="7">
    <location>
        <begin position="170"/>
        <end position="192"/>
    </location>
</feature>
<keyword evidence="4 7" id="KW-0812">Transmembrane</keyword>
<feature type="transmembrane region" description="Helical" evidence="7">
    <location>
        <begin position="308"/>
        <end position="326"/>
    </location>
</feature>
<feature type="transmembrane region" description="Helical" evidence="7">
    <location>
        <begin position="52"/>
        <end position="71"/>
    </location>
</feature>
<evidence type="ECO:0000256" key="6">
    <source>
        <dbReference type="ARBA" id="ARBA00023136"/>
    </source>
</evidence>
<evidence type="ECO:0000256" key="7">
    <source>
        <dbReference type="SAM" id="Phobius"/>
    </source>
</evidence>
<dbReference type="Gene3D" id="1.20.1250.20">
    <property type="entry name" value="MFS general substrate transporter like domains"/>
    <property type="match status" value="1"/>
</dbReference>
<evidence type="ECO:0000256" key="3">
    <source>
        <dbReference type="ARBA" id="ARBA00022475"/>
    </source>
</evidence>
<reference evidence="9" key="1">
    <citation type="submission" date="2016-10" db="EMBL/GenBank/DDBJ databases">
        <title>Sequence of Gallionella enrichment culture.</title>
        <authorList>
            <person name="Poehlein A."/>
            <person name="Muehling M."/>
            <person name="Daniel R."/>
        </authorList>
    </citation>
    <scope>NUCLEOTIDE SEQUENCE</scope>
</reference>
<protein>
    <submittedName>
        <fullName evidence="9">Multidrug resistance protein 3</fullName>
    </submittedName>
</protein>